<dbReference type="GO" id="GO:0003677">
    <property type="term" value="F:DNA binding"/>
    <property type="evidence" value="ECO:0007669"/>
    <property type="project" value="UniProtKB-KW"/>
</dbReference>
<evidence type="ECO:0000313" key="5">
    <source>
        <dbReference type="EMBL" id="XDI37231.1"/>
    </source>
</evidence>
<dbReference type="Gene3D" id="1.10.10.10">
    <property type="entry name" value="Winged helix-like DNA-binding domain superfamily/Winged helix DNA-binding domain"/>
    <property type="match status" value="1"/>
</dbReference>
<dbReference type="SUPFAM" id="SSF46785">
    <property type="entry name" value="Winged helix' DNA-binding domain"/>
    <property type="match status" value="1"/>
</dbReference>
<evidence type="ECO:0000256" key="1">
    <source>
        <dbReference type="ARBA" id="ARBA00023015"/>
    </source>
</evidence>
<protein>
    <submittedName>
        <fullName evidence="5">GntR family transcriptional regulator</fullName>
    </submittedName>
</protein>
<dbReference type="PANTHER" id="PTHR38445">
    <property type="entry name" value="HTH-TYPE TRANSCRIPTIONAL REPRESSOR YTRA"/>
    <property type="match status" value="1"/>
</dbReference>
<dbReference type="InterPro" id="IPR000524">
    <property type="entry name" value="Tscrpt_reg_HTH_GntR"/>
</dbReference>
<name>A0AB39BV69_9BACI</name>
<dbReference type="RefSeq" id="WP_317120671.1">
    <property type="nucleotide sequence ID" value="NZ_CP162551.1"/>
</dbReference>
<dbReference type="InterPro" id="IPR036388">
    <property type="entry name" value="WH-like_DNA-bd_sf"/>
</dbReference>
<evidence type="ECO:0000259" key="4">
    <source>
        <dbReference type="PROSITE" id="PS50949"/>
    </source>
</evidence>
<evidence type="ECO:0000256" key="2">
    <source>
        <dbReference type="ARBA" id="ARBA00023125"/>
    </source>
</evidence>
<dbReference type="GO" id="GO:0003700">
    <property type="term" value="F:DNA-binding transcription factor activity"/>
    <property type="evidence" value="ECO:0007669"/>
    <property type="project" value="InterPro"/>
</dbReference>
<dbReference type="EMBL" id="CP162551">
    <property type="protein sequence ID" value="XDI37231.1"/>
    <property type="molecule type" value="Genomic_DNA"/>
</dbReference>
<dbReference type="Pfam" id="PF00392">
    <property type="entry name" value="GntR"/>
    <property type="match status" value="1"/>
</dbReference>
<keyword evidence="2" id="KW-0238">DNA-binding</keyword>
<dbReference type="PANTHER" id="PTHR38445:SF6">
    <property type="entry name" value="GNTR-FAMILY TRANSCRIPTIONAL REGULATOR"/>
    <property type="match status" value="1"/>
</dbReference>
<dbReference type="InterPro" id="IPR036390">
    <property type="entry name" value="WH_DNA-bd_sf"/>
</dbReference>
<proteinExistence type="predicted"/>
<dbReference type="AlphaFoldDB" id="A0AB39BV69"/>
<evidence type="ECO:0000256" key="3">
    <source>
        <dbReference type="ARBA" id="ARBA00023163"/>
    </source>
</evidence>
<gene>
    <name evidence="5" type="ORF">AB3N04_02630</name>
</gene>
<feature type="domain" description="HTH gntR-type" evidence="4">
    <location>
        <begin position="9"/>
        <end position="77"/>
    </location>
</feature>
<sequence length="127" mass="14589">MTDTFHSSKPIYSQLAERIQRQILRRELAPGDKLPSVREMGIQSNVNPNTVQRTYRELEGMNIVETKRGQGTFVTENEEVLIRMRESLKNDEISRFVSGMHQMGYSDVEIEAGLVAFLKTEGEEKNQ</sequence>
<keyword evidence="3" id="KW-0804">Transcription</keyword>
<dbReference type="PROSITE" id="PS50949">
    <property type="entry name" value="HTH_GNTR"/>
    <property type="match status" value="1"/>
</dbReference>
<dbReference type="CDD" id="cd07377">
    <property type="entry name" value="WHTH_GntR"/>
    <property type="match status" value="1"/>
</dbReference>
<reference evidence="5" key="1">
    <citation type="submission" date="2024-07" db="EMBL/GenBank/DDBJ databases">
        <title>Identification and characteristics of an arsenic-resistant bacterial isolate, which belongs to a novel species.</title>
        <authorList>
            <person name="Juszczyk A."/>
            <person name="Kowalczyk A."/>
            <person name="Was K."/>
            <person name="Kosowicz W."/>
            <person name="Budzyn A."/>
            <person name="Latowski D."/>
        </authorList>
    </citation>
    <scope>NUCLEOTIDE SEQUENCE</scope>
    <source>
        <strain evidence="5">As8PL</strain>
    </source>
</reference>
<organism evidence="5">
    <name type="scientific">Alkalihalophilus sp. As8PL</name>
    <dbReference type="NCBI Taxonomy" id="3237103"/>
    <lineage>
        <taxon>Bacteria</taxon>
        <taxon>Bacillati</taxon>
        <taxon>Bacillota</taxon>
        <taxon>Bacilli</taxon>
        <taxon>Bacillales</taxon>
        <taxon>Bacillaceae</taxon>
        <taxon>Alkalihalophilus</taxon>
    </lineage>
</organism>
<dbReference type="SMART" id="SM00345">
    <property type="entry name" value="HTH_GNTR"/>
    <property type="match status" value="1"/>
</dbReference>
<accession>A0AB39BV69</accession>
<keyword evidence="1" id="KW-0805">Transcription regulation</keyword>